<dbReference type="InterPro" id="IPR002656">
    <property type="entry name" value="Acyl_transf_3_dom"/>
</dbReference>
<name>A0A5Q0H2E8_SACSY</name>
<dbReference type="InterPro" id="IPR050879">
    <property type="entry name" value="Acyltransferase_3"/>
</dbReference>
<keyword evidence="4" id="KW-1185">Reference proteome</keyword>
<evidence type="ECO:0000256" key="1">
    <source>
        <dbReference type="SAM" id="Phobius"/>
    </source>
</evidence>
<feature type="transmembrane region" description="Helical" evidence="1">
    <location>
        <begin position="296"/>
        <end position="315"/>
    </location>
</feature>
<dbReference type="GO" id="GO:0016747">
    <property type="term" value="F:acyltransferase activity, transferring groups other than amino-acyl groups"/>
    <property type="evidence" value="ECO:0007669"/>
    <property type="project" value="InterPro"/>
</dbReference>
<feature type="transmembrane region" description="Helical" evidence="1">
    <location>
        <begin position="141"/>
        <end position="162"/>
    </location>
</feature>
<evidence type="ECO:0000313" key="4">
    <source>
        <dbReference type="Proteomes" id="UP000325787"/>
    </source>
</evidence>
<sequence>MKGGPVTASPSVVHRLPSLTGLRFAAAFFVLLGHVNVWAPFLPTAMVSVSFFFVLSGFVLMWSARPTDTTRAFWRRRAWKILPNHVVTWAVMYVVFVITGISAVPGGPPPGDGWTSSPVISLLLLHPWAPLPEFLYSVNPVSWSLSSEVLFYLLFPFVIQLVRRIPAQLLTTTALVMVVLVFTVPILAGTLDGPALQPGVVEMPLVQYWFTYFFPPSRLPEFVLGMVLARLVRNGLTPRLGVTIPAVAAVVCFNTAFFFLPPLFVFVAASIVPVALIVVAAASMDLRGARSMWRRPFMIFLGEISFALYLVHPLVVELFNAWAGSVIRPVIGTIATIVLEITLCLLVAWLLHRTVERPLMRRFGSTPRIPDRATDDSPG</sequence>
<feature type="transmembrane region" description="Helical" evidence="1">
    <location>
        <begin position="327"/>
        <end position="351"/>
    </location>
</feature>
<feature type="transmembrane region" description="Helical" evidence="1">
    <location>
        <begin position="45"/>
        <end position="64"/>
    </location>
</feature>
<feature type="transmembrane region" description="Helical" evidence="1">
    <location>
        <begin position="169"/>
        <end position="188"/>
    </location>
</feature>
<dbReference type="PANTHER" id="PTHR23028">
    <property type="entry name" value="ACETYLTRANSFERASE"/>
    <property type="match status" value="1"/>
</dbReference>
<feature type="transmembrane region" description="Helical" evidence="1">
    <location>
        <begin position="208"/>
        <end position="228"/>
    </location>
</feature>
<feature type="domain" description="Acyltransferase 3" evidence="2">
    <location>
        <begin position="18"/>
        <end position="352"/>
    </location>
</feature>
<dbReference type="AlphaFoldDB" id="A0A5Q0H2E8"/>
<dbReference type="Proteomes" id="UP000325787">
    <property type="component" value="Chromosome"/>
</dbReference>
<keyword evidence="1" id="KW-1133">Transmembrane helix</keyword>
<dbReference type="KEGG" id="ssyi:EKG83_25860"/>
<feature type="transmembrane region" description="Helical" evidence="1">
    <location>
        <begin position="85"/>
        <end position="104"/>
    </location>
</feature>
<accession>A0A5Q0H2E8</accession>
<dbReference type="OrthoDB" id="9796461at2"/>
<reference evidence="4" key="1">
    <citation type="journal article" date="2021" name="Curr. Microbiol.">
        <title>Complete genome of nocamycin-producing strain Saccharothrix syringae NRRL B-16468 reveals the biosynthetic potential for secondary metabolites.</title>
        <authorList>
            <person name="Mo X."/>
            <person name="Yang S."/>
        </authorList>
    </citation>
    <scope>NUCLEOTIDE SEQUENCE [LARGE SCALE GENOMIC DNA]</scope>
    <source>
        <strain evidence="4">ATCC 51364 / DSM 43886 / JCM 6844 / KCTC 9398 / NBRC 14523 / NRRL B-16468 / INA 2240</strain>
    </source>
</reference>
<dbReference type="EMBL" id="CP034550">
    <property type="protein sequence ID" value="QFZ20388.1"/>
    <property type="molecule type" value="Genomic_DNA"/>
</dbReference>
<keyword evidence="3" id="KW-0808">Transferase</keyword>
<evidence type="ECO:0000313" key="3">
    <source>
        <dbReference type="EMBL" id="QFZ20388.1"/>
    </source>
</evidence>
<dbReference type="Pfam" id="PF01757">
    <property type="entry name" value="Acyl_transf_3"/>
    <property type="match status" value="1"/>
</dbReference>
<evidence type="ECO:0000259" key="2">
    <source>
        <dbReference type="Pfam" id="PF01757"/>
    </source>
</evidence>
<keyword evidence="1" id="KW-0472">Membrane</keyword>
<protein>
    <submittedName>
        <fullName evidence="3">Acyltransferase</fullName>
    </submittedName>
</protein>
<feature type="transmembrane region" description="Helical" evidence="1">
    <location>
        <begin position="265"/>
        <end position="284"/>
    </location>
</feature>
<feature type="transmembrane region" description="Helical" evidence="1">
    <location>
        <begin position="240"/>
        <end position="259"/>
    </location>
</feature>
<keyword evidence="3" id="KW-0012">Acyltransferase</keyword>
<gene>
    <name evidence="3" type="ORF">EKG83_25860</name>
</gene>
<keyword evidence="1" id="KW-0812">Transmembrane</keyword>
<organism evidence="3 4">
    <name type="scientific">Saccharothrix syringae</name>
    <name type="common">Nocardiopsis syringae</name>
    <dbReference type="NCBI Taxonomy" id="103733"/>
    <lineage>
        <taxon>Bacteria</taxon>
        <taxon>Bacillati</taxon>
        <taxon>Actinomycetota</taxon>
        <taxon>Actinomycetes</taxon>
        <taxon>Pseudonocardiales</taxon>
        <taxon>Pseudonocardiaceae</taxon>
        <taxon>Saccharothrix</taxon>
    </lineage>
</organism>
<proteinExistence type="predicted"/>